<sequence length="69" mass="8117">MEILKSTNRVNAFYPYSRRIIGSIFKSVPFDATKKTVKETNHMVDFIVSMALILLNWIILKIYRLNHES</sequence>
<evidence type="ECO:0000256" key="1">
    <source>
        <dbReference type="SAM" id="Phobius"/>
    </source>
</evidence>
<keyword evidence="1" id="KW-1133">Transmembrane helix</keyword>
<keyword evidence="1" id="KW-0472">Membrane</keyword>
<proteinExistence type="predicted"/>
<accession>A0A328FDU7</accession>
<name>A0A328FDU7_9BACT</name>
<evidence type="ECO:0000313" key="3">
    <source>
        <dbReference type="Proteomes" id="UP000248798"/>
    </source>
</evidence>
<comment type="caution">
    <text evidence="2">The sequence shown here is derived from an EMBL/GenBank/DDBJ whole genome shotgun (WGS) entry which is preliminary data.</text>
</comment>
<dbReference type="Proteomes" id="UP000248798">
    <property type="component" value="Unassembled WGS sequence"/>
</dbReference>
<dbReference type="AlphaFoldDB" id="A0A328FDU7"/>
<reference evidence="2 3" key="1">
    <citation type="submission" date="2018-06" db="EMBL/GenBank/DDBJ databases">
        <title>Complete Genome Sequence of Desulfobacter hydrogenophilus (DSM3380).</title>
        <authorList>
            <person name="Marietou A."/>
            <person name="Schreiber L."/>
            <person name="Marshall I."/>
            <person name="Jorgensen B."/>
        </authorList>
    </citation>
    <scope>NUCLEOTIDE SEQUENCE [LARGE SCALE GENOMIC DNA]</scope>
    <source>
        <strain evidence="2 3">DSM 3380</strain>
    </source>
</reference>
<keyword evidence="1" id="KW-0812">Transmembrane</keyword>
<gene>
    <name evidence="2" type="ORF">DO021_08460</name>
</gene>
<organism evidence="2 3">
    <name type="scientific">Desulfobacter hydrogenophilus</name>
    <dbReference type="NCBI Taxonomy" id="2291"/>
    <lineage>
        <taxon>Bacteria</taxon>
        <taxon>Pseudomonadati</taxon>
        <taxon>Thermodesulfobacteriota</taxon>
        <taxon>Desulfobacteria</taxon>
        <taxon>Desulfobacterales</taxon>
        <taxon>Desulfobacteraceae</taxon>
        <taxon>Desulfobacter</taxon>
    </lineage>
</organism>
<dbReference type="EMBL" id="QLNI01000014">
    <property type="protein sequence ID" value="RAM02489.1"/>
    <property type="molecule type" value="Genomic_DNA"/>
</dbReference>
<protein>
    <submittedName>
        <fullName evidence="2">Uncharacterized protein</fullName>
    </submittedName>
</protein>
<feature type="transmembrane region" description="Helical" evidence="1">
    <location>
        <begin position="43"/>
        <end position="63"/>
    </location>
</feature>
<evidence type="ECO:0000313" key="2">
    <source>
        <dbReference type="EMBL" id="RAM02489.1"/>
    </source>
</evidence>